<accession>A0A1C5AVK1</accession>
<proteinExistence type="predicted"/>
<evidence type="ECO:0000313" key="2">
    <source>
        <dbReference type="Proteomes" id="UP000198797"/>
    </source>
</evidence>
<dbReference type="EMBL" id="FMCU01000031">
    <property type="protein sequence ID" value="SCF49064.1"/>
    <property type="molecule type" value="Genomic_DNA"/>
</dbReference>
<keyword evidence="2" id="KW-1185">Reference proteome</keyword>
<dbReference type="Proteomes" id="UP000198797">
    <property type="component" value="Unassembled WGS sequence"/>
</dbReference>
<dbReference type="RefSeq" id="WP_176739245.1">
    <property type="nucleotide sequence ID" value="NZ_FMCU01000031.1"/>
</dbReference>
<name>A0A1C5AVK1_9ACTN</name>
<gene>
    <name evidence="1" type="ORF">GA0070216_13121</name>
</gene>
<reference evidence="2" key="1">
    <citation type="submission" date="2016-06" db="EMBL/GenBank/DDBJ databases">
        <authorList>
            <person name="Varghese N."/>
            <person name="Submissions Spin"/>
        </authorList>
    </citation>
    <scope>NUCLEOTIDE SEQUENCE [LARGE SCALE GENOMIC DNA]</scope>
    <source>
        <strain evidence="2">DSM 44100</strain>
    </source>
</reference>
<evidence type="ECO:0000313" key="1">
    <source>
        <dbReference type="EMBL" id="SCF49064.1"/>
    </source>
</evidence>
<organism evidence="1 2">
    <name type="scientific">Micromonospora matsumotoense</name>
    <dbReference type="NCBI Taxonomy" id="121616"/>
    <lineage>
        <taxon>Bacteria</taxon>
        <taxon>Bacillati</taxon>
        <taxon>Actinomycetota</taxon>
        <taxon>Actinomycetes</taxon>
        <taxon>Micromonosporales</taxon>
        <taxon>Micromonosporaceae</taxon>
        <taxon>Micromonospora</taxon>
    </lineage>
</organism>
<protein>
    <submittedName>
        <fullName evidence="1">Uncharacterized protein</fullName>
    </submittedName>
</protein>
<dbReference type="AlphaFoldDB" id="A0A1C5AVK1"/>
<sequence>MASAGTVPVRALHRIDQVNALNKLLSDIRQTLDATQNCCEARRNADRRIRNLTETERI</sequence>